<evidence type="ECO:0000313" key="6">
    <source>
        <dbReference type="EMBL" id="TSI16154.1"/>
    </source>
</evidence>
<evidence type="ECO:0000259" key="5">
    <source>
        <dbReference type="SMART" id="SM00997"/>
    </source>
</evidence>
<dbReference type="GO" id="GO:0016616">
    <property type="term" value="F:oxidoreductase activity, acting on the CH-OH group of donors, NAD or NADP as acceptor"/>
    <property type="evidence" value="ECO:0007669"/>
    <property type="project" value="InterPro"/>
</dbReference>
<dbReference type="Pfam" id="PF00389">
    <property type="entry name" value="2-Hacid_dh"/>
    <property type="match status" value="1"/>
</dbReference>
<dbReference type="AlphaFoldDB" id="A0A556CFD9"/>
<dbReference type="PANTHER" id="PTHR43761">
    <property type="entry name" value="D-ISOMER SPECIFIC 2-HYDROXYACID DEHYDROGENASE FAMILY PROTEIN (AFU_ORTHOLOGUE AFUA_1G13630)"/>
    <property type="match status" value="1"/>
</dbReference>
<keyword evidence="2 4" id="KW-0560">Oxidoreductase</keyword>
<evidence type="ECO:0000256" key="2">
    <source>
        <dbReference type="ARBA" id="ARBA00023002"/>
    </source>
</evidence>
<accession>A0A556CFD9</accession>
<dbReference type="RefSeq" id="WP_143922589.1">
    <property type="nucleotide sequence ID" value="NZ_VLTK01000005.1"/>
</dbReference>
<protein>
    <submittedName>
        <fullName evidence="6">3-phosphoglycerate dehydrogenase</fullName>
    </submittedName>
</protein>
<dbReference type="EMBL" id="VLTK01000005">
    <property type="protein sequence ID" value="TSI16154.1"/>
    <property type="molecule type" value="Genomic_DNA"/>
</dbReference>
<organism evidence="6 7">
    <name type="scientific">Brevibacterium aurantiacum</name>
    <dbReference type="NCBI Taxonomy" id="273384"/>
    <lineage>
        <taxon>Bacteria</taxon>
        <taxon>Bacillati</taxon>
        <taxon>Actinomycetota</taxon>
        <taxon>Actinomycetes</taxon>
        <taxon>Micrococcales</taxon>
        <taxon>Brevibacteriaceae</taxon>
        <taxon>Brevibacterium</taxon>
    </lineage>
</organism>
<dbReference type="InterPro" id="IPR029752">
    <property type="entry name" value="D-isomer_DH_CS1"/>
</dbReference>
<feature type="domain" description="S-adenosyl-L-homocysteine hydrolase NAD binding" evidence="5">
    <location>
        <begin position="139"/>
        <end position="261"/>
    </location>
</feature>
<dbReference type="SUPFAM" id="SSF52283">
    <property type="entry name" value="Formate/glycerate dehydrogenase catalytic domain-like"/>
    <property type="match status" value="1"/>
</dbReference>
<comment type="caution">
    <text evidence="6">The sequence shown here is derived from an EMBL/GenBank/DDBJ whole genome shotgun (WGS) entry which is preliminary data.</text>
</comment>
<dbReference type="SMART" id="SM00997">
    <property type="entry name" value="AdoHcyase_NAD"/>
    <property type="match status" value="1"/>
</dbReference>
<gene>
    <name evidence="6" type="ORF">FO013_11065</name>
</gene>
<dbReference type="InterPro" id="IPR029753">
    <property type="entry name" value="D-isomer_DH_CS"/>
</dbReference>
<evidence type="ECO:0000313" key="7">
    <source>
        <dbReference type="Proteomes" id="UP000316406"/>
    </source>
</evidence>
<evidence type="ECO:0000256" key="4">
    <source>
        <dbReference type="RuleBase" id="RU003719"/>
    </source>
</evidence>
<dbReference type="OrthoDB" id="117809at2"/>
<dbReference type="GO" id="GO:0051287">
    <property type="term" value="F:NAD binding"/>
    <property type="evidence" value="ECO:0007669"/>
    <property type="project" value="InterPro"/>
</dbReference>
<dbReference type="Proteomes" id="UP000316406">
    <property type="component" value="Unassembled WGS sequence"/>
</dbReference>
<dbReference type="PROSITE" id="PS00065">
    <property type="entry name" value="D_2_HYDROXYACID_DH_1"/>
    <property type="match status" value="1"/>
</dbReference>
<dbReference type="InterPro" id="IPR006139">
    <property type="entry name" value="D-isomer_2_OHA_DH_cat_dom"/>
</dbReference>
<dbReference type="InterPro" id="IPR015878">
    <property type="entry name" value="Ado_hCys_hydrolase_NAD-bd"/>
</dbReference>
<dbReference type="InterPro" id="IPR006140">
    <property type="entry name" value="D-isomer_DH_NAD-bd"/>
</dbReference>
<dbReference type="PANTHER" id="PTHR43761:SF1">
    <property type="entry name" value="D-ISOMER SPECIFIC 2-HYDROXYACID DEHYDROGENASE CATALYTIC DOMAIN-CONTAINING PROTEIN-RELATED"/>
    <property type="match status" value="1"/>
</dbReference>
<dbReference type="InterPro" id="IPR050418">
    <property type="entry name" value="D-iso_2-hydroxyacid_DH_PdxB"/>
</dbReference>
<dbReference type="SUPFAM" id="SSF51735">
    <property type="entry name" value="NAD(P)-binding Rossmann-fold domains"/>
    <property type="match status" value="1"/>
</dbReference>
<keyword evidence="3" id="KW-0520">NAD</keyword>
<dbReference type="InterPro" id="IPR036291">
    <property type="entry name" value="NAD(P)-bd_dom_sf"/>
</dbReference>
<dbReference type="Gene3D" id="3.40.50.720">
    <property type="entry name" value="NAD(P)-binding Rossmann-like Domain"/>
    <property type="match status" value="2"/>
</dbReference>
<proteinExistence type="inferred from homology"/>
<keyword evidence="7" id="KW-1185">Reference proteome</keyword>
<reference evidence="6 7" key="1">
    <citation type="submission" date="2019-07" db="EMBL/GenBank/DDBJ databases">
        <title>Draft genome sequence of Brevibacterium aurantiacum XU54 isolated from Xinjiang China.</title>
        <authorList>
            <person name="Xu X."/>
        </authorList>
    </citation>
    <scope>NUCLEOTIDE SEQUENCE [LARGE SCALE GENOMIC DNA]</scope>
    <source>
        <strain evidence="6 7">XU54</strain>
    </source>
</reference>
<dbReference type="PROSITE" id="PS00670">
    <property type="entry name" value="D_2_HYDROXYACID_DH_2"/>
    <property type="match status" value="1"/>
</dbReference>
<comment type="similarity">
    <text evidence="1 4">Belongs to the D-isomer specific 2-hydroxyacid dehydrogenase family.</text>
</comment>
<sequence length="332" mass="36222">MSMKPHLVITAAFDPVRVDELRKDFTVHEVEPSIAGESLSTRGIDELLSTAEVVITELDEVDEETLTKMPALRAVVSCRANPVNVDIAACTTRNIPVLTTPARNAEVTADLAFTLLLMTVRHTSQAERWLRRGNWSSDDVFAPYSLFRGIQLAGRTLGILGGGAVGRGVLRRARGFGMDVIVYDPFLPDDAFGDEARIAPLDEVLSSSDVISLHVPLMKDTVGLLGVRELSLIRPHAYLINAARAALIDEGALVNAVDNRELAGVGLDVFWQEPVQSDHRLFESDLVTMTPHIAGASDDVIKEHSRIATEGLLEWLKGLKPTTVKNPEVFSD</sequence>
<dbReference type="Pfam" id="PF02826">
    <property type="entry name" value="2-Hacid_dh_C"/>
    <property type="match status" value="1"/>
</dbReference>
<evidence type="ECO:0000256" key="3">
    <source>
        <dbReference type="ARBA" id="ARBA00023027"/>
    </source>
</evidence>
<name>A0A556CFD9_BREAU</name>
<evidence type="ECO:0000256" key="1">
    <source>
        <dbReference type="ARBA" id="ARBA00005854"/>
    </source>
</evidence>